<feature type="transmembrane region" description="Helical" evidence="1">
    <location>
        <begin position="306"/>
        <end position="327"/>
    </location>
</feature>
<keyword evidence="1" id="KW-0812">Transmembrane</keyword>
<feature type="transmembrane region" description="Helical" evidence="1">
    <location>
        <begin position="249"/>
        <end position="268"/>
    </location>
</feature>
<dbReference type="PROSITE" id="PS50887">
    <property type="entry name" value="GGDEF"/>
    <property type="match status" value="1"/>
</dbReference>
<dbReference type="RefSeq" id="WP_344795659.1">
    <property type="nucleotide sequence ID" value="NZ_BAABBN010000004.1"/>
</dbReference>
<feature type="transmembrane region" description="Helical" evidence="1">
    <location>
        <begin position="280"/>
        <end position="300"/>
    </location>
</feature>
<dbReference type="NCBIfam" id="TIGR00254">
    <property type="entry name" value="GGDEF"/>
    <property type="match status" value="1"/>
</dbReference>
<dbReference type="Pfam" id="PF07695">
    <property type="entry name" value="7TMR-DISM_7TM"/>
    <property type="match status" value="1"/>
</dbReference>
<organism evidence="4 5">
    <name type="scientific">Litoribacillus peritrichatus</name>
    <dbReference type="NCBI Taxonomy" id="718191"/>
    <lineage>
        <taxon>Bacteria</taxon>
        <taxon>Pseudomonadati</taxon>
        <taxon>Pseudomonadota</taxon>
        <taxon>Gammaproteobacteria</taxon>
        <taxon>Oceanospirillales</taxon>
        <taxon>Oceanospirillaceae</taxon>
        <taxon>Litoribacillus</taxon>
    </lineage>
</organism>
<feature type="transmembrane region" description="Helical" evidence="1">
    <location>
        <begin position="364"/>
        <end position="384"/>
    </location>
</feature>
<dbReference type="InterPro" id="IPR011623">
    <property type="entry name" value="7TMR_DISM_rcpt_extracell_dom1"/>
</dbReference>
<dbReference type="EMBL" id="BAABBN010000004">
    <property type="protein sequence ID" value="GAA3915533.1"/>
    <property type="molecule type" value="Genomic_DNA"/>
</dbReference>
<keyword evidence="1" id="KW-0472">Membrane</keyword>
<dbReference type="SMART" id="SM00267">
    <property type="entry name" value="GGDEF"/>
    <property type="match status" value="1"/>
</dbReference>
<feature type="transmembrane region" description="Helical" evidence="1">
    <location>
        <begin position="187"/>
        <end position="207"/>
    </location>
</feature>
<dbReference type="InterPro" id="IPR043128">
    <property type="entry name" value="Rev_trsase/Diguanyl_cyclase"/>
</dbReference>
<dbReference type="Gene3D" id="3.20.20.450">
    <property type="entry name" value="EAL domain"/>
    <property type="match status" value="1"/>
</dbReference>
<evidence type="ECO:0000259" key="3">
    <source>
        <dbReference type="PROSITE" id="PS50887"/>
    </source>
</evidence>
<keyword evidence="5" id="KW-1185">Reference proteome</keyword>
<comment type="caution">
    <text evidence="4">The sequence shown here is derived from an EMBL/GenBank/DDBJ whole genome shotgun (WGS) entry which is preliminary data.</text>
</comment>
<name>A0ABP7M6L9_9GAMM</name>
<dbReference type="InterPro" id="IPR035919">
    <property type="entry name" value="EAL_sf"/>
</dbReference>
<dbReference type="InterPro" id="IPR000160">
    <property type="entry name" value="GGDEF_dom"/>
</dbReference>
<dbReference type="Pfam" id="PF07696">
    <property type="entry name" value="7TMR-DISMED2"/>
    <property type="match status" value="1"/>
</dbReference>
<dbReference type="InterPro" id="IPR001633">
    <property type="entry name" value="EAL_dom"/>
</dbReference>
<evidence type="ECO:0000313" key="5">
    <source>
        <dbReference type="Proteomes" id="UP001501565"/>
    </source>
</evidence>
<gene>
    <name evidence="4" type="ORF">GCM10022277_07700</name>
</gene>
<dbReference type="InterPro" id="IPR050706">
    <property type="entry name" value="Cyclic-di-GMP_PDE-like"/>
</dbReference>
<dbReference type="InterPro" id="IPR029787">
    <property type="entry name" value="Nucleotide_cyclase"/>
</dbReference>
<evidence type="ECO:0000259" key="2">
    <source>
        <dbReference type="PROSITE" id="PS50883"/>
    </source>
</evidence>
<protein>
    <recommendedName>
        <fullName evidence="6">EAL domain-containing protein</fullName>
    </recommendedName>
</protein>
<dbReference type="CDD" id="cd01949">
    <property type="entry name" value="GGDEF"/>
    <property type="match status" value="1"/>
</dbReference>
<dbReference type="PROSITE" id="PS50883">
    <property type="entry name" value="EAL"/>
    <property type="match status" value="1"/>
</dbReference>
<dbReference type="SUPFAM" id="SSF55073">
    <property type="entry name" value="Nucleotide cyclase"/>
    <property type="match status" value="1"/>
</dbReference>
<evidence type="ECO:0000256" key="1">
    <source>
        <dbReference type="SAM" id="Phobius"/>
    </source>
</evidence>
<dbReference type="Gene3D" id="2.60.40.2380">
    <property type="match status" value="1"/>
</dbReference>
<feature type="domain" description="GGDEF" evidence="3">
    <location>
        <begin position="456"/>
        <end position="601"/>
    </location>
</feature>
<accession>A0ABP7M6L9</accession>
<dbReference type="CDD" id="cd01948">
    <property type="entry name" value="EAL"/>
    <property type="match status" value="1"/>
</dbReference>
<feature type="transmembrane region" description="Helical" evidence="1">
    <location>
        <begin position="212"/>
        <end position="229"/>
    </location>
</feature>
<evidence type="ECO:0000313" key="4">
    <source>
        <dbReference type="EMBL" id="GAA3915533.1"/>
    </source>
</evidence>
<dbReference type="SMART" id="SM00052">
    <property type="entry name" value="EAL"/>
    <property type="match status" value="1"/>
</dbReference>
<dbReference type="Pfam" id="PF00990">
    <property type="entry name" value="GGDEF"/>
    <property type="match status" value="1"/>
</dbReference>
<dbReference type="Gene3D" id="3.30.70.270">
    <property type="match status" value="1"/>
</dbReference>
<evidence type="ECO:0008006" key="6">
    <source>
        <dbReference type="Google" id="ProtNLM"/>
    </source>
</evidence>
<feature type="transmembrane region" description="Helical" evidence="1">
    <location>
        <begin position="334"/>
        <end position="358"/>
    </location>
</feature>
<sequence>MSRVSFGSFLTLMVWLILPCHTTADLIIDPKEPYVDVRGSVQYLIETDGPLSIEEIKRPAIHSRFQLMPTPDTNFGVVNQVYWFKIPLNYQGSESTVWLLELKHYYLDHIEFYPSAQAQAIITGDNYPFAQRPMEHPSYLFPVTLTPGENHTLYFRIETSTSLHMPLTLWQPEPFALATGQERILQGIFYGTLLVMLFYNFLIYTWVRDTSYLYYSGYVLFIILAWISIDGLGFKLLWPDSPTFSNVSVSLFLNTTALLAILFAREFLNLKSFSPPWNKLLLVLIGVSVLANIPTLSGAYGLGLKLTMSTIFGMCLLFVVLGLYGCYRKQRRAYFFLSAWLLLCIGGVLKSLMTIGVLPVVWTTIYAAQFGIVLEAILLSVALADRMNQDRKAKLEAIESALKASETAIDALEETRATQDKLVYQGWHDPLTGYPNRFLLSTHLQAKIKEAESSQHHLSLACIQLNNFSEINHTLGHDTGDELLCHFIRGLEAFVSHWENLSCIEQTHNTRFHVALIEGVCFGLVFQLEPETMIEPQLQKLQAFLNRPVEFNNMAVVLGGQIGMVKWPEHGNTPETLLRKGMIAMRTAKAAGRAYQIYEDSIDKYSAQRLSLMAELGTAILEDQLELFYQPKISLHNRKVVSLEALIRWNHPKHGLLGPDKFISFAERTMVIHALTHWVLEHSIAFTKRLENKGFQLSIAVNVSVRNLLEDDFVDNVKTLLDRYQLAPEKLVMEMVESAMIEDIELTLATLNQLHALGIQLAIDDFGTGYSSLEYLKKLPVHELKIDRSFVRDMVHDRDDRLIVSTTLVIAHNLGMRVVAEGIEDEATMNLLGEMACELGQGYFISRPIQEDKLIAFLEESSNDKTTPFDQD</sequence>
<dbReference type="Proteomes" id="UP001501565">
    <property type="component" value="Unassembled WGS sequence"/>
</dbReference>
<dbReference type="PANTHER" id="PTHR33121:SF70">
    <property type="entry name" value="SIGNALING PROTEIN YKOW"/>
    <property type="match status" value="1"/>
</dbReference>
<dbReference type="Pfam" id="PF00563">
    <property type="entry name" value="EAL"/>
    <property type="match status" value="1"/>
</dbReference>
<proteinExistence type="predicted"/>
<dbReference type="SUPFAM" id="SSF141868">
    <property type="entry name" value="EAL domain-like"/>
    <property type="match status" value="1"/>
</dbReference>
<dbReference type="PANTHER" id="PTHR33121">
    <property type="entry name" value="CYCLIC DI-GMP PHOSPHODIESTERASE PDEF"/>
    <property type="match status" value="1"/>
</dbReference>
<feature type="domain" description="EAL" evidence="2">
    <location>
        <begin position="609"/>
        <end position="862"/>
    </location>
</feature>
<dbReference type="InterPro" id="IPR011622">
    <property type="entry name" value="7TMR_DISM_rcpt_extracell_dom2"/>
</dbReference>
<reference evidence="5" key="1">
    <citation type="journal article" date="2019" name="Int. J. Syst. Evol. Microbiol.">
        <title>The Global Catalogue of Microorganisms (GCM) 10K type strain sequencing project: providing services to taxonomists for standard genome sequencing and annotation.</title>
        <authorList>
            <consortium name="The Broad Institute Genomics Platform"/>
            <consortium name="The Broad Institute Genome Sequencing Center for Infectious Disease"/>
            <person name="Wu L."/>
            <person name="Ma J."/>
        </authorList>
    </citation>
    <scope>NUCLEOTIDE SEQUENCE [LARGE SCALE GENOMIC DNA]</scope>
    <source>
        <strain evidence="5">JCM 17551</strain>
    </source>
</reference>
<keyword evidence="1" id="KW-1133">Transmembrane helix</keyword>